<keyword evidence="3" id="KW-1185">Reference proteome</keyword>
<keyword evidence="1" id="KW-0812">Transmembrane</keyword>
<keyword evidence="1" id="KW-1133">Transmembrane helix</keyword>
<sequence>MRRLMWGRLTAAILSVTTLVFLFVHDSWRSDNLFLVPDLTLIVALAIASVVPDHFARVALPVGFAYAAGVFATSVSSYAIEGEFGLPSALGAVLAPALATLMTAQHPRPELSRAEPAVTQRS</sequence>
<organism evidence="2 3">
    <name type="scientific">Paractinoplanes aksuensis</name>
    <dbReference type="NCBI Taxonomy" id="2939490"/>
    <lineage>
        <taxon>Bacteria</taxon>
        <taxon>Bacillati</taxon>
        <taxon>Actinomycetota</taxon>
        <taxon>Actinomycetes</taxon>
        <taxon>Micromonosporales</taxon>
        <taxon>Micromonosporaceae</taxon>
        <taxon>Paractinoplanes</taxon>
    </lineage>
</organism>
<evidence type="ECO:0000313" key="3">
    <source>
        <dbReference type="Proteomes" id="UP001523369"/>
    </source>
</evidence>
<name>A0ABT1DRB4_9ACTN</name>
<evidence type="ECO:0000256" key="1">
    <source>
        <dbReference type="SAM" id="Phobius"/>
    </source>
</evidence>
<comment type="caution">
    <text evidence="2">The sequence shown here is derived from an EMBL/GenBank/DDBJ whole genome shotgun (WGS) entry which is preliminary data.</text>
</comment>
<gene>
    <name evidence="2" type="ORF">M1L60_22625</name>
</gene>
<keyword evidence="1" id="KW-0472">Membrane</keyword>
<dbReference type="EMBL" id="JAMYJR010000026">
    <property type="protein sequence ID" value="MCO8273391.1"/>
    <property type="molecule type" value="Genomic_DNA"/>
</dbReference>
<proteinExistence type="predicted"/>
<protein>
    <submittedName>
        <fullName evidence="2">Uncharacterized protein</fullName>
    </submittedName>
</protein>
<evidence type="ECO:0000313" key="2">
    <source>
        <dbReference type="EMBL" id="MCO8273391.1"/>
    </source>
</evidence>
<dbReference type="RefSeq" id="WP_253239470.1">
    <property type="nucleotide sequence ID" value="NZ_JAMYJR010000026.1"/>
</dbReference>
<feature type="transmembrane region" description="Helical" evidence="1">
    <location>
        <begin position="58"/>
        <end position="80"/>
    </location>
</feature>
<accession>A0ABT1DRB4</accession>
<dbReference type="Proteomes" id="UP001523369">
    <property type="component" value="Unassembled WGS sequence"/>
</dbReference>
<feature type="transmembrane region" description="Helical" evidence="1">
    <location>
        <begin position="32"/>
        <end position="51"/>
    </location>
</feature>
<reference evidence="2 3" key="1">
    <citation type="submission" date="2022-06" db="EMBL/GenBank/DDBJ databases">
        <title>New Species of the Genus Actinoplanes, ActinopZanes ferrugineus.</title>
        <authorList>
            <person name="Ding P."/>
        </authorList>
    </citation>
    <scope>NUCLEOTIDE SEQUENCE [LARGE SCALE GENOMIC DNA]</scope>
    <source>
        <strain evidence="2 3">TRM88003</strain>
    </source>
</reference>